<accession>A0A6J7S8Y3</accession>
<proteinExistence type="predicted"/>
<organism evidence="1">
    <name type="scientific">freshwater metagenome</name>
    <dbReference type="NCBI Taxonomy" id="449393"/>
    <lineage>
        <taxon>unclassified sequences</taxon>
        <taxon>metagenomes</taxon>
        <taxon>ecological metagenomes</taxon>
    </lineage>
</organism>
<protein>
    <submittedName>
        <fullName evidence="1">Unannotated protein</fullName>
    </submittedName>
</protein>
<name>A0A6J7S8Y3_9ZZZZ</name>
<reference evidence="1" key="1">
    <citation type="submission" date="2020-05" db="EMBL/GenBank/DDBJ databases">
        <authorList>
            <person name="Chiriac C."/>
            <person name="Salcher M."/>
            <person name="Ghai R."/>
            <person name="Kavagutti S V."/>
        </authorList>
    </citation>
    <scope>NUCLEOTIDE SEQUENCE</scope>
</reference>
<sequence>MRGDVSIVLGWHDVDRSRLQRHPIDGKDDRELGLAFEELDECAVVVWIHVLGDHIGGGKFTGQDPDELDKCLEPACRAADTDQASQAHAGRPGVA</sequence>
<dbReference type="EMBL" id="CAFBPU010000045">
    <property type="protein sequence ID" value="CAB5037569.1"/>
    <property type="molecule type" value="Genomic_DNA"/>
</dbReference>
<dbReference type="AlphaFoldDB" id="A0A6J7S8Y3"/>
<evidence type="ECO:0000313" key="1">
    <source>
        <dbReference type="EMBL" id="CAB5037569.1"/>
    </source>
</evidence>
<gene>
    <name evidence="1" type="ORF">UFOPK4150_01839</name>
</gene>